<proteinExistence type="predicted"/>
<keyword evidence="3" id="KW-1185">Reference proteome</keyword>
<evidence type="ECO:0000313" key="3">
    <source>
        <dbReference type="Proteomes" id="UP000240653"/>
    </source>
</evidence>
<organism evidence="2 3">
    <name type="scientific">Pseudaminobacter soli</name>
    <name type="common">ex Li et al. 2025</name>
    <dbReference type="NCBI Taxonomy" id="1295366"/>
    <lineage>
        <taxon>Bacteria</taxon>
        <taxon>Pseudomonadati</taxon>
        <taxon>Pseudomonadota</taxon>
        <taxon>Alphaproteobacteria</taxon>
        <taxon>Hyphomicrobiales</taxon>
        <taxon>Phyllobacteriaceae</taxon>
        <taxon>Pseudaminobacter</taxon>
    </lineage>
</organism>
<evidence type="ECO:0000259" key="1">
    <source>
        <dbReference type="Pfam" id="PF13788"/>
    </source>
</evidence>
<dbReference type="EMBL" id="PXYL01000010">
    <property type="protein sequence ID" value="PSJ58587.1"/>
    <property type="molecule type" value="Genomic_DNA"/>
</dbReference>
<feature type="domain" description="DUF4180" evidence="1">
    <location>
        <begin position="9"/>
        <end position="118"/>
    </location>
</feature>
<dbReference type="OrthoDB" id="8595425at2"/>
<protein>
    <submittedName>
        <fullName evidence="2">DUF4180 domain-containing protein</fullName>
    </submittedName>
</protein>
<dbReference type="RefSeq" id="WP_106725686.1">
    <property type="nucleotide sequence ID" value="NZ_PXYL01000010.1"/>
</dbReference>
<accession>A0A2P7S7Z5</accession>
<dbReference type="InterPro" id="IPR025438">
    <property type="entry name" value="DUF4180"/>
</dbReference>
<gene>
    <name evidence="2" type="ORF">C7I85_19565</name>
</gene>
<reference evidence="2 3" key="1">
    <citation type="submission" date="2018-03" db="EMBL/GenBank/DDBJ databases">
        <title>The draft genome of Mesorhizobium soli JCM 19897.</title>
        <authorList>
            <person name="Li L."/>
            <person name="Liu L."/>
            <person name="Liang L."/>
            <person name="Wang T."/>
            <person name="Zhang X."/>
        </authorList>
    </citation>
    <scope>NUCLEOTIDE SEQUENCE [LARGE SCALE GENOMIC DNA]</scope>
    <source>
        <strain evidence="2 3">JCM 19897</strain>
    </source>
</reference>
<dbReference type="Proteomes" id="UP000240653">
    <property type="component" value="Unassembled WGS sequence"/>
</dbReference>
<dbReference type="AlphaFoldDB" id="A0A2P7S7Z5"/>
<evidence type="ECO:0000313" key="2">
    <source>
        <dbReference type="EMBL" id="PSJ58587.1"/>
    </source>
</evidence>
<sequence>MDQLVEIGNTRILRCAEEGELLQSSADANTFLSAAWSHNADLLAIPSERLGPDFLTLSTGVAGEAFQKFVNYRLRCAIVGDLTEALDRSRALRDFVRETNKGNSIWFVQDFEQLRVKLAGTQAG</sequence>
<name>A0A2P7S7Z5_9HYPH</name>
<comment type="caution">
    <text evidence="2">The sequence shown here is derived from an EMBL/GenBank/DDBJ whole genome shotgun (WGS) entry which is preliminary data.</text>
</comment>
<dbReference type="Pfam" id="PF13788">
    <property type="entry name" value="DUF4180"/>
    <property type="match status" value="1"/>
</dbReference>